<dbReference type="HOGENOM" id="CLU_089162_3_0_2"/>
<dbReference type="GeneID" id="3922269"/>
<dbReference type="EnsemblBacteria" id="ABD42898">
    <property type="protein sequence ID" value="ABD42898"/>
    <property type="gene ID" value="Mhun_3216"/>
</dbReference>
<evidence type="ECO:0000313" key="7">
    <source>
        <dbReference type="EMBL" id="ABD42898.1"/>
    </source>
</evidence>
<keyword evidence="4 7" id="KW-0808">Transferase</keyword>
<evidence type="ECO:0000256" key="2">
    <source>
        <dbReference type="ARBA" id="ARBA00022573"/>
    </source>
</evidence>
<dbReference type="STRING" id="323259.Mhun_3216"/>
<evidence type="ECO:0000256" key="4">
    <source>
        <dbReference type="ARBA" id="ARBA00022679"/>
    </source>
</evidence>
<dbReference type="InterPro" id="IPR014776">
    <property type="entry name" value="4pyrrole_Mease_sub2"/>
</dbReference>
<dbReference type="FunCoup" id="Q2FRR0">
    <property type="interactions" value="88"/>
</dbReference>
<dbReference type="InterPro" id="IPR012818">
    <property type="entry name" value="CbiE"/>
</dbReference>
<dbReference type="EC" id="2.1.1.132" evidence="7"/>
<sequence length="193" mass="20525">MKIVGVGCGPGMLTRKAIQAIQSAHLIVGSERALDLVRDVLPSHAEIREIDDYKILRTLPEHAVILSTGDPMISGLGYLGGEVIPGISSVQLGAAKTGVTLTNLFLITAHGRDHDQAVNDCCEMISAKRKVCIIADPAFPISALGQKLTEVNPEAEIIICENLGYPDERITKGTAKNPPAVQGGMFILFITVS</sequence>
<dbReference type="Gene3D" id="3.30.950.10">
    <property type="entry name" value="Methyltransferase, Cobalt-precorrin-4 Transmethylase, Domain 2"/>
    <property type="match status" value="1"/>
</dbReference>
<dbReference type="InterPro" id="IPR000878">
    <property type="entry name" value="4pyrrol_Mease"/>
</dbReference>
<keyword evidence="2" id="KW-0169">Cobalamin biosynthesis</keyword>
<feature type="domain" description="Tetrapyrrole methylase" evidence="6">
    <location>
        <begin position="2"/>
        <end position="177"/>
    </location>
</feature>
<reference evidence="8" key="1">
    <citation type="journal article" date="2016" name="Stand. Genomic Sci.">
        <title>Complete genome sequence of Methanospirillum hungatei type strain JF1.</title>
        <authorList>
            <person name="Gunsalus R.P."/>
            <person name="Cook L.E."/>
            <person name="Crable B."/>
            <person name="Rohlin L."/>
            <person name="McDonald E."/>
            <person name="Mouttaki H."/>
            <person name="Sieber J.R."/>
            <person name="Poweleit N."/>
            <person name="Zhou H."/>
            <person name="Lapidus A.L."/>
            <person name="Daligault H.E."/>
            <person name="Land M."/>
            <person name="Gilna P."/>
            <person name="Ivanova N."/>
            <person name="Kyrpides N."/>
            <person name="Culley D.E."/>
            <person name="McInerney M.J."/>
        </authorList>
    </citation>
    <scope>NUCLEOTIDE SEQUENCE [LARGE SCALE GENOMIC DNA]</scope>
    <source>
        <strain evidence="8">ATCC 27890 / DSM 864 / NBRC 100397 / JF-1</strain>
    </source>
</reference>
<keyword evidence="5" id="KW-0949">S-adenosyl-L-methionine</keyword>
<dbReference type="UniPathway" id="UPA00148"/>
<name>Q2FRR0_METHJ</name>
<protein>
    <submittedName>
        <fullName evidence="7">Precorrin-6Y C5,15-methyltransferase (Decarboxylating)</fullName>
        <ecNumber evidence="7">2.1.1.132</ecNumber>
    </submittedName>
</protein>
<dbReference type="NCBIfam" id="NF004461">
    <property type="entry name" value="PRK05787.2-4"/>
    <property type="match status" value="1"/>
</dbReference>
<dbReference type="Pfam" id="PF00590">
    <property type="entry name" value="TP_methylase"/>
    <property type="match status" value="1"/>
</dbReference>
<dbReference type="Proteomes" id="UP000001941">
    <property type="component" value="Chromosome"/>
</dbReference>
<dbReference type="InterPro" id="IPR014777">
    <property type="entry name" value="4pyrrole_Mease_sub1"/>
</dbReference>
<dbReference type="NCBIfam" id="TIGR02467">
    <property type="entry name" value="CbiE"/>
    <property type="match status" value="1"/>
</dbReference>
<dbReference type="InParanoid" id="Q2FRR0"/>
<comment type="pathway">
    <text evidence="1">Cofactor biosynthesis; adenosylcobalamin biosynthesis.</text>
</comment>
<dbReference type="CDD" id="cd11644">
    <property type="entry name" value="Precorrin-6Y-MT"/>
    <property type="match status" value="1"/>
</dbReference>
<dbReference type="PANTHER" id="PTHR43182">
    <property type="entry name" value="COBALT-PRECORRIN-6B C(15)-METHYLTRANSFERASE (DECARBOXYLATING)"/>
    <property type="match status" value="1"/>
</dbReference>
<dbReference type="EMBL" id="CP000254">
    <property type="protein sequence ID" value="ABD42898.1"/>
    <property type="molecule type" value="Genomic_DNA"/>
</dbReference>
<organism evidence="7 8">
    <name type="scientific">Methanospirillum hungatei JF-1 (strain ATCC 27890 / DSM 864 / NBRC 100397 / JF-1)</name>
    <dbReference type="NCBI Taxonomy" id="323259"/>
    <lineage>
        <taxon>Archaea</taxon>
        <taxon>Methanobacteriati</taxon>
        <taxon>Methanobacteriota</taxon>
        <taxon>Stenosarchaea group</taxon>
        <taxon>Methanomicrobia</taxon>
        <taxon>Methanomicrobiales</taxon>
        <taxon>Methanospirillaceae</taxon>
        <taxon>Methanospirillum</taxon>
    </lineage>
</organism>
<dbReference type="GO" id="GO:0046025">
    <property type="term" value="F:precorrin-6Y C5,15-methyltransferase (decarboxylating) activity"/>
    <property type="evidence" value="ECO:0007669"/>
    <property type="project" value="UniProtKB-EC"/>
</dbReference>
<dbReference type="GO" id="GO:0032259">
    <property type="term" value="P:methylation"/>
    <property type="evidence" value="ECO:0007669"/>
    <property type="project" value="UniProtKB-KW"/>
</dbReference>
<evidence type="ECO:0000256" key="5">
    <source>
        <dbReference type="ARBA" id="ARBA00022691"/>
    </source>
</evidence>
<evidence type="ECO:0000259" key="6">
    <source>
        <dbReference type="Pfam" id="PF00590"/>
    </source>
</evidence>
<dbReference type="InterPro" id="IPR050714">
    <property type="entry name" value="Cobalamin_biosynth_MTase"/>
</dbReference>
<dbReference type="Gene3D" id="3.40.1010.10">
    <property type="entry name" value="Cobalt-precorrin-4 Transmethylase, Domain 1"/>
    <property type="match status" value="1"/>
</dbReference>
<dbReference type="SUPFAM" id="SSF53790">
    <property type="entry name" value="Tetrapyrrole methylase"/>
    <property type="match status" value="1"/>
</dbReference>
<evidence type="ECO:0000256" key="1">
    <source>
        <dbReference type="ARBA" id="ARBA00004953"/>
    </source>
</evidence>
<dbReference type="OrthoDB" id="42238at2157"/>
<keyword evidence="8" id="KW-1185">Reference proteome</keyword>
<gene>
    <name evidence="7" type="ordered locus">Mhun_3216</name>
</gene>
<evidence type="ECO:0000256" key="3">
    <source>
        <dbReference type="ARBA" id="ARBA00022603"/>
    </source>
</evidence>
<keyword evidence="3 7" id="KW-0489">Methyltransferase</keyword>
<dbReference type="eggNOG" id="arCOG00650">
    <property type="taxonomic scope" value="Archaea"/>
</dbReference>
<dbReference type="GO" id="GO:0008276">
    <property type="term" value="F:protein methyltransferase activity"/>
    <property type="evidence" value="ECO:0007669"/>
    <property type="project" value="InterPro"/>
</dbReference>
<proteinExistence type="predicted"/>
<dbReference type="RefSeq" id="WP_011450143.1">
    <property type="nucleotide sequence ID" value="NC_007796.1"/>
</dbReference>
<dbReference type="PANTHER" id="PTHR43182:SF1">
    <property type="entry name" value="COBALT-PRECORRIN-7 C(5)-METHYLTRANSFERASE"/>
    <property type="match status" value="1"/>
</dbReference>
<dbReference type="InterPro" id="IPR035996">
    <property type="entry name" value="4pyrrol_Methylase_sf"/>
</dbReference>
<evidence type="ECO:0000313" key="8">
    <source>
        <dbReference type="Proteomes" id="UP000001941"/>
    </source>
</evidence>
<dbReference type="KEGG" id="mhu:Mhun_3216"/>
<accession>Q2FRR0</accession>
<dbReference type="AlphaFoldDB" id="Q2FRR0"/>
<dbReference type="GO" id="GO:0009236">
    <property type="term" value="P:cobalamin biosynthetic process"/>
    <property type="evidence" value="ECO:0007669"/>
    <property type="project" value="UniProtKB-UniPathway"/>
</dbReference>